<evidence type="ECO:0000313" key="1">
    <source>
        <dbReference type="EMBL" id="CAI2362611.1"/>
    </source>
</evidence>
<sequence length="102" mass="12112">MSYDQVLTCNFLNNSASVLNSLVKRQLNYLLSDDLFELKRIHPNYIYQNPKRELYKHPHFLDTICIISNHRTLTKSQKYEIFTKILLKISFKSPNLPNKILL</sequence>
<gene>
    <name evidence="1" type="ORF">ECRASSUSDP1_LOCUS3935</name>
</gene>
<comment type="caution">
    <text evidence="1">The sequence shown here is derived from an EMBL/GenBank/DDBJ whole genome shotgun (WGS) entry which is preliminary data.</text>
</comment>
<evidence type="ECO:0000313" key="2">
    <source>
        <dbReference type="Proteomes" id="UP001295684"/>
    </source>
</evidence>
<keyword evidence="2" id="KW-1185">Reference proteome</keyword>
<dbReference type="EMBL" id="CAMPGE010003766">
    <property type="protein sequence ID" value="CAI2362611.1"/>
    <property type="molecule type" value="Genomic_DNA"/>
</dbReference>
<name>A0AAD1X9G4_EUPCR</name>
<proteinExistence type="predicted"/>
<accession>A0AAD1X9G4</accession>
<reference evidence="1" key="1">
    <citation type="submission" date="2023-07" db="EMBL/GenBank/DDBJ databases">
        <authorList>
            <consortium name="AG Swart"/>
            <person name="Singh M."/>
            <person name="Singh A."/>
            <person name="Seah K."/>
            <person name="Emmerich C."/>
        </authorList>
    </citation>
    <scope>NUCLEOTIDE SEQUENCE</scope>
    <source>
        <strain evidence="1">DP1</strain>
    </source>
</reference>
<dbReference type="AlphaFoldDB" id="A0AAD1X9G4"/>
<dbReference type="Proteomes" id="UP001295684">
    <property type="component" value="Unassembled WGS sequence"/>
</dbReference>
<organism evidence="1 2">
    <name type="scientific">Euplotes crassus</name>
    <dbReference type="NCBI Taxonomy" id="5936"/>
    <lineage>
        <taxon>Eukaryota</taxon>
        <taxon>Sar</taxon>
        <taxon>Alveolata</taxon>
        <taxon>Ciliophora</taxon>
        <taxon>Intramacronucleata</taxon>
        <taxon>Spirotrichea</taxon>
        <taxon>Hypotrichia</taxon>
        <taxon>Euplotida</taxon>
        <taxon>Euplotidae</taxon>
        <taxon>Moneuplotes</taxon>
    </lineage>
</organism>
<protein>
    <submittedName>
        <fullName evidence="1">Uncharacterized protein</fullName>
    </submittedName>
</protein>